<dbReference type="Proteomes" id="UP000614469">
    <property type="component" value="Unassembled WGS sequence"/>
</dbReference>
<gene>
    <name evidence="3" type="ORF">H8E29_07575</name>
</gene>
<dbReference type="Pfam" id="PF13193">
    <property type="entry name" value="AMP-binding_C"/>
    <property type="match status" value="1"/>
</dbReference>
<reference evidence="3 4" key="1">
    <citation type="submission" date="2020-08" db="EMBL/GenBank/DDBJ databases">
        <title>Bridging the membrane lipid divide: bacteria of the FCB group superphylum have the potential to synthesize archaeal ether lipids.</title>
        <authorList>
            <person name="Villanueva L."/>
            <person name="Von Meijenfeldt F.A.B."/>
            <person name="Westbye A.B."/>
            <person name="Yadav S."/>
            <person name="Hopmans E.C."/>
            <person name="Dutilh B.E."/>
            <person name="Sinninghe Damste J.S."/>
        </authorList>
    </citation>
    <scope>NUCLEOTIDE SEQUENCE [LARGE SCALE GENOMIC DNA]</scope>
    <source>
        <strain evidence="3">NIOZ-UU36</strain>
    </source>
</reference>
<dbReference type="Gene3D" id="3.30.300.30">
    <property type="match status" value="1"/>
</dbReference>
<feature type="domain" description="AMP-dependent synthetase/ligase" evidence="1">
    <location>
        <begin position="35"/>
        <end position="414"/>
    </location>
</feature>
<dbReference type="InterPro" id="IPR042099">
    <property type="entry name" value="ANL_N_sf"/>
</dbReference>
<dbReference type="GO" id="GO:0016878">
    <property type="term" value="F:acid-thiol ligase activity"/>
    <property type="evidence" value="ECO:0007669"/>
    <property type="project" value="UniProtKB-ARBA"/>
</dbReference>
<evidence type="ECO:0000313" key="4">
    <source>
        <dbReference type="Proteomes" id="UP000614469"/>
    </source>
</evidence>
<proteinExistence type="predicted"/>
<dbReference type="EMBL" id="JACNJN010000091">
    <property type="protein sequence ID" value="MBC8335105.1"/>
    <property type="molecule type" value="Genomic_DNA"/>
</dbReference>
<evidence type="ECO:0000259" key="1">
    <source>
        <dbReference type="Pfam" id="PF00501"/>
    </source>
</evidence>
<dbReference type="SUPFAM" id="SSF56801">
    <property type="entry name" value="Acetyl-CoA synthetase-like"/>
    <property type="match status" value="1"/>
</dbReference>
<dbReference type="InterPro" id="IPR045851">
    <property type="entry name" value="AMP-bd_C_sf"/>
</dbReference>
<feature type="domain" description="AMP-binding enzyme C-terminal" evidence="2">
    <location>
        <begin position="463"/>
        <end position="541"/>
    </location>
</feature>
<dbReference type="Gene3D" id="3.40.50.12780">
    <property type="entry name" value="N-terminal domain of ligase-like"/>
    <property type="match status" value="1"/>
</dbReference>
<dbReference type="InterPro" id="IPR050237">
    <property type="entry name" value="ATP-dep_AMP-bd_enzyme"/>
</dbReference>
<dbReference type="InterPro" id="IPR000873">
    <property type="entry name" value="AMP-dep_synth/lig_dom"/>
</dbReference>
<dbReference type="InterPro" id="IPR025110">
    <property type="entry name" value="AMP-bd_C"/>
</dbReference>
<protein>
    <submittedName>
        <fullName evidence="3">AMP-binding protein</fullName>
    </submittedName>
</protein>
<sequence>MIYSEKPWLKSYKLGPYKLKESLKPYPKEPVFKALEDAAKNYPGQTAVLFEGKEIKYRQLKALVDRLASGLAKLGVEKGDRVCLFLPNCIEFILGDWAVMKTGAAVVPTSILRTDEGLQHEVGSSNSRVIICSETQLERVLGIRNQTELEHILLTSQNGYGEPLRQASLPEGVHALTDILEQGEDTPPQVEIDPEHDLCELGFTGGATGVPKGVMITHANRYNCIRQGLPWLMEPMLRGFAGKASVLVAVPLFHTYGHYVYQSAAYLGMRAIVLPDPRDTTLMARTIQEFRPFLITGVPTQFMRIAQEPLPRLNSMFLSGSAPLPVEVSRAVQQKTGVPISEGYGLTETSTVASMNVSAFSKITGFMQKEKPGIGIPTPDTECKLVDPDTGEEVPLGEPGEIVLRGPQVMKGYWPKVGSGLTETGWLHTGDIAVMDEDGYMQLVDRIKDMVNISGMKVYTTTVDEVLFAHPAILMAAAFGVPDPDVPGSERVMAVIQLKEEYKGKVFEAEIIQFCKSKLAPYAIPKTIELREELPLTVTEKVFKKVLRDEVIEKTQAQSEK</sequence>
<evidence type="ECO:0000313" key="3">
    <source>
        <dbReference type="EMBL" id="MBC8335105.1"/>
    </source>
</evidence>
<dbReference type="PANTHER" id="PTHR43767:SF1">
    <property type="entry name" value="NONRIBOSOMAL PEPTIDE SYNTHASE PES1 (EUROFUNG)-RELATED"/>
    <property type="match status" value="1"/>
</dbReference>
<comment type="caution">
    <text evidence="3">The sequence shown here is derived from an EMBL/GenBank/DDBJ whole genome shotgun (WGS) entry which is preliminary data.</text>
</comment>
<organism evidence="3 4">
    <name type="scientific">Candidatus Desulfolinea nitratireducens</name>
    <dbReference type="NCBI Taxonomy" id="2841698"/>
    <lineage>
        <taxon>Bacteria</taxon>
        <taxon>Bacillati</taxon>
        <taxon>Chloroflexota</taxon>
        <taxon>Anaerolineae</taxon>
        <taxon>Anaerolineales</taxon>
        <taxon>Anaerolineales incertae sedis</taxon>
        <taxon>Candidatus Desulfolinea</taxon>
    </lineage>
</organism>
<dbReference type="Pfam" id="PF00501">
    <property type="entry name" value="AMP-binding"/>
    <property type="match status" value="1"/>
</dbReference>
<dbReference type="AlphaFoldDB" id="A0A8J6NIS7"/>
<name>A0A8J6NIS7_9CHLR</name>
<accession>A0A8J6NIS7</accession>
<dbReference type="PANTHER" id="PTHR43767">
    <property type="entry name" value="LONG-CHAIN-FATTY-ACID--COA LIGASE"/>
    <property type="match status" value="1"/>
</dbReference>
<evidence type="ECO:0000259" key="2">
    <source>
        <dbReference type="Pfam" id="PF13193"/>
    </source>
</evidence>